<evidence type="ECO:0000313" key="2">
    <source>
        <dbReference type="Proteomes" id="UP000325273"/>
    </source>
</evidence>
<accession>A0A5B0GPU1</accession>
<organism evidence="1 2">
    <name type="scientific">Paraburkholderia panacisoli</name>
    <dbReference type="NCBI Taxonomy" id="2603818"/>
    <lineage>
        <taxon>Bacteria</taxon>
        <taxon>Pseudomonadati</taxon>
        <taxon>Pseudomonadota</taxon>
        <taxon>Betaproteobacteria</taxon>
        <taxon>Burkholderiales</taxon>
        <taxon>Burkholderiaceae</taxon>
        <taxon>Paraburkholderia</taxon>
    </lineage>
</organism>
<keyword evidence="2" id="KW-1185">Reference proteome</keyword>
<sequence>MILRRLKLTRTYPDIHDVFQKGNRGNCETFSKPAVCGAPAFARHVKRIGNEDAANCPMIDASYAGHIAPASDGLLVERLLDTEKSIAETTTANGSVAVQLIKKVAETGNNISLKQPTH</sequence>
<dbReference type="EMBL" id="VTUZ01000030">
    <property type="protein sequence ID" value="KAA1004089.1"/>
    <property type="molecule type" value="Genomic_DNA"/>
</dbReference>
<comment type="caution">
    <text evidence="1">The sequence shown here is derived from an EMBL/GenBank/DDBJ whole genome shotgun (WGS) entry which is preliminary data.</text>
</comment>
<reference evidence="1 2" key="1">
    <citation type="submission" date="2019-08" db="EMBL/GenBank/DDBJ databases">
        <title>Paraburkholderia sp. DCY113.</title>
        <authorList>
            <person name="Kang J."/>
        </authorList>
    </citation>
    <scope>NUCLEOTIDE SEQUENCE [LARGE SCALE GENOMIC DNA]</scope>
    <source>
        <strain evidence="1 2">DCY113</strain>
    </source>
</reference>
<name>A0A5B0GPU1_9BURK</name>
<dbReference type="AlphaFoldDB" id="A0A5B0GPU1"/>
<protein>
    <submittedName>
        <fullName evidence="1">Uncharacterized protein</fullName>
    </submittedName>
</protein>
<evidence type="ECO:0000313" key="1">
    <source>
        <dbReference type="EMBL" id="KAA1004089.1"/>
    </source>
</evidence>
<dbReference type="RefSeq" id="WP_149674070.1">
    <property type="nucleotide sequence ID" value="NZ_VTUZ01000030.1"/>
</dbReference>
<proteinExistence type="predicted"/>
<dbReference type="Proteomes" id="UP000325273">
    <property type="component" value="Unassembled WGS sequence"/>
</dbReference>
<gene>
    <name evidence="1" type="ORF">FVF58_33710</name>
</gene>